<gene>
    <name evidence="1" type="ORF">EXM56_18410</name>
</gene>
<sequence>MESRYCKLNEEVFLITGNRAAIYNVLNKSIFLLSDEEEKIISDFELGGLVDTEYKKNIANEIKKLGLGNYYNTNIYIEKINTIPKWYEYLFFKPAPIINRVTIQLEDCQYHCENCDVKRYRRYCSCFVNEITNNRKRLNYNKYRNLIDQIKMLDIREVLFTGSGYNNRYNAKEELIEKCIEVGIKNIKYIQCYKDLHNIDYIKLSNIGAFMILQTDNKIDIDLLKKLKNLNIKFMLLIILKFKEEKIHRKSELEDLKIKYKIDYVFNVEEDNNEIMDLYNGEINGVGLEEFSQNLKYNRCLNGNIAINNSGIICPCLGLQEESIGNINSFFDIFKNNKLSKYWELSMDKIDKCKECGLRYACFDCRSLEIKLGANLFGKISCMR</sequence>
<dbReference type="EMBL" id="SGKT01000084">
    <property type="protein sequence ID" value="NEZ77242.1"/>
    <property type="molecule type" value="Genomic_DNA"/>
</dbReference>
<accession>A0A6G4CWP0</accession>
<dbReference type="SUPFAM" id="SSF102114">
    <property type="entry name" value="Radical SAM enzymes"/>
    <property type="match status" value="1"/>
</dbReference>
<protein>
    <recommendedName>
        <fullName evidence="2">Radical SAM protein</fullName>
    </recommendedName>
</protein>
<organism evidence="1">
    <name type="scientific">Clostridium botulinum</name>
    <dbReference type="NCBI Taxonomy" id="1491"/>
    <lineage>
        <taxon>Bacteria</taxon>
        <taxon>Bacillati</taxon>
        <taxon>Bacillota</taxon>
        <taxon>Clostridia</taxon>
        <taxon>Eubacteriales</taxon>
        <taxon>Clostridiaceae</taxon>
        <taxon>Clostridium</taxon>
    </lineage>
</organism>
<name>A0A6G4CWP0_CLOBO</name>
<dbReference type="InterPro" id="IPR058240">
    <property type="entry name" value="rSAM_sf"/>
</dbReference>
<proteinExistence type="predicted"/>
<evidence type="ECO:0008006" key="2">
    <source>
        <dbReference type="Google" id="ProtNLM"/>
    </source>
</evidence>
<comment type="caution">
    <text evidence="1">The sequence shown here is derived from an EMBL/GenBank/DDBJ whole genome shotgun (WGS) entry which is preliminary data.</text>
</comment>
<evidence type="ECO:0000313" key="1">
    <source>
        <dbReference type="EMBL" id="NEZ77242.1"/>
    </source>
</evidence>
<reference evidence="1" key="1">
    <citation type="submission" date="2019-02" db="EMBL/GenBank/DDBJ databases">
        <title>Genome sequencing of Clostridium botulinum clinical isolates.</title>
        <authorList>
            <person name="Brunt J."/>
            <person name="Van Vliet A.H.M."/>
            <person name="Stringer S.C."/>
            <person name="Grant K.A."/>
            <person name="Carter A.C."/>
            <person name="Peck M.W."/>
        </authorList>
    </citation>
    <scope>NUCLEOTIDE SEQUENCE</scope>
    <source>
        <strain evidence="1">H114400598</strain>
    </source>
</reference>
<dbReference type="AlphaFoldDB" id="A0A6G4CWP0"/>